<dbReference type="Proteomes" id="UP000317646">
    <property type="component" value="Unassembled WGS sequence"/>
</dbReference>
<proteinExistence type="predicted"/>
<feature type="region of interest" description="Disordered" evidence="1">
    <location>
        <begin position="88"/>
        <end position="109"/>
    </location>
</feature>
<keyword evidence="3" id="KW-1185">Reference proteome</keyword>
<evidence type="ECO:0000313" key="3">
    <source>
        <dbReference type="Proteomes" id="UP000317646"/>
    </source>
</evidence>
<dbReference type="EMBL" id="RCYZ01000004">
    <property type="protein sequence ID" value="TPG66055.1"/>
    <property type="molecule type" value="Genomic_DNA"/>
</dbReference>
<accession>A0A502GWX6</accession>
<evidence type="ECO:0000256" key="1">
    <source>
        <dbReference type="SAM" id="MobiDB-lite"/>
    </source>
</evidence>
<dbReference type="RefSeq" id="WP_140466759.1">
    <property type="nucleotide sequence ID" value="NZ_RCYZ01000004.1"/>
</dbReference>
<reference evidence="2 3" key="1">
    <citation type="journal article" date="2019" name="Environ. Microbiol.">
        <title>Species interactions and distinct microbial communities in high Arctic permafrost affected cryosols are associated with the CH4 and CO2 gas fluxes.</title>
        <authorList>
            <person name="Altshuler I."/>
            <person name="Hamel J."/>
            <person name="Turney S."/>
            <person name="Magnuson E."/>
            <person name="Levesque R."/>
            <person name="Greer C."/>
            <person name="Whyte L.G."/>
        </authorList>
    </citation>
    <scope>NUCLEOTIDE SEQUENCE [LARGE SCALE GENOMIC DNA]</scope>
    <source>
        <strain evidence="2 3">S9.2P</strain>
    </source>
</reference>
<sequence length="109" mass="11507">MGTDYSAPAALLPPSAPQKVDAPAAWQLPLTPHRERILGRALDRVPGAATQTKRLAQRRVAAVKNLAYAQRELAWIDERLAVLAAAEAAGVAPPPAPPADFSKPTPAFP</sequence>
<comment type="caution">
    <text evidence="2">The sequence shown here is derived from an EMBL/GenBank/DDBJ whole genome shotgun (WGS) entry which is preliminary data.</text>
</comment>
<protein>
    <submittedName>
        <fullName evidence="2">Uncharacterized protein</fullName>
    </submittedName>
</protein>
<name>A0A502GWX6_9BACT</name>
<dbReference type="AlphaFoldDB" id="A0A502GWX6"/>
<gene>
    <name evidence="2" type="ORF">EAH73_11845</name>
</gene>
<organism evidence="2 3">
    <name type="scientific">Hymenobacter nivis</name>
    <dbReference type="NCBI Taxonomy" id="1850093"/>
    <lineage>
        <taxon>Bacteria</taxon>
        <taxon>Pseudomonadati</taxon>
        <taxon>Bacteroidota</taxon>
        <taxon>Cytophagia</taxon>
        <taxon>Cytophagales</taxon>
        <taxon>Hymenobacteraceae</taxon>
        <taxon>Hymenobacter</taxon>
    </lineage>
</organism>
<evidence type="ECO:0000313" key="2">
    <source>
        <dbReference type="EMBL" id="TPG66055.1"/>
    </source>
</evidence>